<protein>
    <submittedName>
        <fullName evidence="10">HAMP domain-containing methyl-accepting chemotaxis protein</fullName>
    </submittedName>
</protein>
<proteinExistence type="inferred from homology"/>
<dbReference type="PRINTS" id="PR00260">
    <property type="entry name" value="CHEMTRNSDUCR"/>
</dbReference>
<dbReference type="PROSITE" id="PS50111">
    <property type="entry name" value="CHEMOTAXIS_TRANSDUC_2"/>
    <property type="match status" value="1"/>
</dbReference>
<keyword evidence="2" id="KW-1003">Cell membrane</keyword>
<gene>
    <name evidence="10" type="ORF">ACFPOG_17910</name>
</gene>
<dbReference type="SMART" id="SM00283">
    <property type="entry name" value="MA"/>
    <property type="match status" value="1"/>
</dbReference>
<dbReference type="PANTHER" id="PTHR32089:SF112">
    <property type="entry name" value="LYSOZYME-LIKE PROTEIN-RELATED"/>
    <property type="match status" value="1"/>
</dbReference>
<evidence type="ECO:0000256" key="4">
    <source>
        <dbReference type="ARBA" id="ARBA00023224"/>
    </source>
</evidence>
<keyword evidence="7" id="KW-0812">Transmembrane</keyword>
<dbReference type="SMART" id="SM00304">
    <property type="entry name" value="HAMP"/>
    <property type="match status" value="1"/>
</dbReference>
<dbReference type="CDD" id="cd11386">
    <property type="entry name" value="MCP_signal"/>
    <property type="match status" value="1"/>
</dbReference>
<feature type="domain" description="Methyl-accepting transducer" evidence="8">
    <location>
        <begin position="281"/>
        <end position="517"/>
    </location>
</feature>
<evidence type="ECO:0000259" key="8">
    <source>
        <dbReference type="PROSITE" id="PS50111"/>
    </source>
</evidence>
<dbReference type="Gene3D" id="6.10.340.10">
    <property type="match status" value="1"/>
</dbReference>
<keyword evidence="4 6" id="KW-0807">Transducer</keyword>
<dbReference type="Pfam" id="PF12729">
    <property type="entry name" value="4HB_MCP_1"/>
    <property type="match status" value="1"/>
</dbReference>
<dbReference type="CDD" id="cd06225">
    <property type="entry name" value="HAMP"/>
    <property type="match status" value="1"/>
</dbReference>
<dbReference type="PROSITE" id="PS50885">
    <property type="entry name" value="HAMP"/>
    <property type="match status" value="1"/>
</dbReference>
<dbReference type="InterPro" id="IPR003660">
    <property type="entry name" value="HAMP_dom"/>
</dbReference>
<dbReference type="Gene3D" id="1.10.287.950">
    <property type="entry name" value="Methyl-accepting chemotaxis protein"/>
    <property type="match status" value="1"/>
</dbReference>
<name>A0ABW0KBG9_9BACL</name>
<dbReference type="Proteomes" id="UP001596044">
    <property type="component" value="Unassembled WGS sequence"/>
</dbReference>
<comment type="caution">
    <text evidence="10">The sequence shown here is derived from an EMBL/GenBank/DDBJ whole genome shotgun (WGS) entry which is preliminary data.</text>
</comment>
<keyword evidence="11" id="KW-1185">Reference proteome</keyword>
<sequence>MRNLTVSRKLLVLISIFVLAMVTLTGTGYFTMSGLSNSTTSMYKDNLVPSVSFGTFRTNNKQMESVTFQSMQNVTDEEGKQLVDSYQQLADANNQMLEDLRGSNISSEQKELVVKLIAIYPDYLDILKQMLDLGAVNKNDEAYSLYKTKGIIAINNIKAINEQIESSFTSMASEMSSANDRNAKRSIVFSILVSLIMIAVCIGLGILITRMIVNPIIKLQAKMAEAENGDFTGHLSYRSKDELGQLTASFNKMMEQLRGLFGQIAETSHQVAAFSAELTASAEQTSTASEHIANTVQGVADGVNNQVQSVDEATRTLKQMGEGVQQIAASAQVVTATAKQASDKSIEGNAAIQTVSRQMNSIHTAIDGLGQVIDGLGQRSEQIGEIVGAITTIAVQTNLLALNAAIEAARAGEGGRGFAVVAAEVRKLAEQSSHSASEISLIISTIQTDMNKAVHSMKSATSEVSSGMETVRSAGASFEQIQQAVSQVVDQVQEVTTAVQQMATGTEQMIYSIEEINGAAQTSAAGTQNISAATEEQLASMEEISSSSMALSQMAEDLQTQISRFKIAGSE</sequence>
<reference evidence="11" key="1">
    <citation type="journal article" date="2019" name="Int. J. Syst. Evol. Microbiol.">
        <title>The Global Catalogue of Microorganisms (GCM) 10K type strain sequencing project: providing services to taxonomists for standard genome sequencing and annotation.</title>
        <authorList>
            <consortium name="The Broad Institute Genomics Platform"/>
            <consortium name="The Broad Institute Genome Sequencing Center for Infectious Disease"/>
            <person name="Wu L."/>
            <person name="Ma J."/>
        </authorList>
    </citation>
    <scope>NUCLEOTIDE SEQUENCE [LARGE SCALE GENOMIC DNA]</scope>
    <source>
        <strain evidence="11">KACC 11904</strain>
    </source>
</reference>
<evidence type="ECO:0000259" key="9">
    <source>
        <dbReference type="PROSITE" id="PS50885"/>
    </source>
</evidence>
<dbReference type="InterPro" id="IPR004089">
    <property type="entry name" value="MCPsignal_dom"/>
</dbReference>
<keyword evidence="7" id="KW-1133">Transmembrane helix</keyword>
<accession>A0ABW0KBG9</accession>
<comment type="subcellular location">
    <subcellularLocation>
        <location evidence="1">Cell membrane</location>
    </subcellularLocation>
</comment>
<comment type="similarity">
    <text evidence="5">Belongs to the methyl-accepting chemotaxis (MCP) protein family.</text>
</comment>
<organism evidence="10 11">
    <name type="scientific">Paenibacillus aestuarii</name>
    <dbReference type="NCBI Taxonomy" id="516965"/>
    <lineage>
        <taxon>Bacteria</taxon>
        <taxon>Bacillati</taxon>
        <taxon>Bacillota</taxon>
        <taxon>Bacilli</taxon>
        <taxon>Bacillales</taxon>
        <taxon>Paenibacillaceae</taxon>
        <taxon>Paenibacillus</taxon>
    </lineage>
</organism>
<dbReference type="InterPro" id="IPR024478">
    <property type="entry name" value="HlyB_4HB_MCP"/>
</dbReference>
<dbReference type="SUPFAM" id="SSF58104">
    <property type="entry name" value="Methyl-accepting chemotaxis protein (MCP) signaling domain"/>
    <property type="match status" value="1"/>
</dbReference>
<evidence type="ECO:0000256" key="7">
    <source>
        <dbReference type="SAM" id="Phobius"/>
    </source>
</evidence>
<evidence type="ECO:0000256" key="6">
    <source>
        <dbReference type="PROSITE-ProRule" id="PRU00284"/>
    </source>
</evidence>
<evidence type="ECO:0000256" key="5">
    <source>
        <dbReference type="ARBA" id="ARBA00029447"/>
    </source>
</evidence>
<evidence type="ECO:0000256" key="2">
    <source>
        <dbReference type="ARBA" id="ARBA00022475"/>
    </source>
</evidence>
<dbReference type="EMBL" id="JBHSMJ010000025">
    <property type="protein sequence ID" value="MFC5450128.1"/>
    <property type="molecule type" value="Genomic_DNA"/>
</dbReference>
<evidence type="ECO:0000256" key="3">
    <source>
        <dbReference type="ARBA" id="ARBA00023136"/>
    </source>
</evidence>
<dbReference type="InterPro" id="IPR004090">
    <property type="entry name" value="Chemotax_Me-accpt_rcpt"/>
</dbReference>
<evidence type="ECO:0000313" key="10">
    <source>
        <dbReference type="EMBL" id="MFC5450128.1"/>
    </source>
</evidence>
<dbReference type="Pfam" id="PF00015">
    <property type="entry name" value="MCPsignal"/>
    <property type="match status" value="1"/>
</dbReference>
<evidence type="ECO:0000256" key="1">
    <source>
        <dbReference type="ARBA" id="ARBA00004236"/>
    </source>
</evidence>
<dbReference type="Pfam" id="PF00672">
    <property type="entry name" value="HAMP"/>
    <property type="match status" value="1"/>
</dbReference>
<feature type="domain" description="HAMP" evidence="9">
    <location>
        <begin position="210"/>
        <end position="262"/>
    </location>
</feature>
<feature type="transmembrane region" description="Helical" evidence="7">
    <location>
        <begin position="187"/>
        <end position="213"/>
    </location>
</feature>
<evidence type="ECO:0000313" key="11">
    <source>
        <dbReference type="Proteomes" id="UP001596044"/>
    </source>
</evidence>
<dbReference type="RefSeq" id="WP_270885428.1">
    <property type="nucleotide sequence ID" value="NZ_JAQFVF010000089.1"/>
</dbReference>
<keyword evidence="3 7" id="KW-0472">Membrane</keyword>
<dbReference type="PANTHER" id="PTHR32089">
    <property type="entry name" value="METHYL-ACCEPTING CHEMOTAXIS PROTEIN MCPB"/>
    <property type="match status" value="1"/>
</dbReference>